<sequence>MRLALKTHRVVLVGVVQLVAAVIASAFGDTRLALPGLGGDGPLSLLVALMATLTTAPALVRAWPTERMNVARNAGLISIAMLCLQLAPAGVTAAIFAVSGSSHGIVYVGILLWLLALQLSTGVLVSATYQGIAPAVYVFLCALIGRIDSAVQPWAWPLADPGVLAAIVVGGGAFGVALGLLAWLGLHRDTSR</sequence>
<name>A0A5J5ITT4_9MICO</name>
<dbReference type="AlphaFoldDB" id="A0A5J5ITT4"/>
<protein>
    <submittedName>
        <fullName evidence="2">Uncharacterized protein</fullName>
    </submittedName>
</protein>
<evidence type="ECO:0000256" key="1">
    <source>
        <dbReference type="SAM" id="Phobius"/>
    </source>
</evidence>
<feature type="transmembrane region" description="Helical" evidence="1">
    <location>
        <begin position="104"/>
        <end position="125"/>
    </location>
</feature>
<evidence type="ECO:0000313" key="3">
    <source>
        <dbReference type="Proteomes" id="UP000327039"/>
    </source>
</evidence>
<feature type="transmembrane region" description="Helical" evidence="1">
    <location>
        <begin position="75"/>
        <end position="98"/>
    </location>
</feature>
<keyword evidence="1" id="KW-1133">Transmembrane helix</keyword>
<comment type="caution">
    <text evidence="2">The sequence shown here is derived from an EMBL/GenBank/DDBJ whole genome shotgun (WGS) entry which is preliminary data.</text>
</comment>
<proteinExistence type="predicted"/>
<accession>A0A5J5ITT4</accession>
<organism evidence="2 3">
    <name type="scientific">Microbacterium radiodurans</name>
    <dbReference type="NCBI Taxonomy" id="661398"/>
    <lineage>
        <taxon>Bacteria</taxon>
        <taxon>Bacillati</taxon>
        <taxon>Actinomycetota</taxon>
        <taxon>Actinomycetes</taxon>
        <taxon>Micrococcales</taxon>
        <taxon>Microbacteriaceae</taxon>
        <taxon>Microbacterium</taxon>
    </lineage>
</organism>
<keyword evidence="3" id="KW-1185">Reference proteome</keyword>
<feature type="transmembrane region" description="Helical" evidence="1">
    <location>
        <begin position="132"/>
        <end position="151"/>
    </location>
</feature>
<dbReference type="Proteomes" id="UP000327039">
    <property type="component" value="Unassembled WGS sequence"/>
</dbReference>
<gene>
    <name evidence="2" type="ORF">F6B42_13280</name>
</gene>
<dbReference type="OrthoDB" id="371544at85006"/>
<dbReference type="EMBL" id="VYRZ01000003">
    <property type="protein sequence ID" value="KAA9085429.1"/>
    <property type="molecule type" value="Genomic_DNA"/>
</dbReference>
<reference evidence="3" key="1">
    <citation type="submission" date="2019-09" db="EMBL/GenBank/DDBJ databases">
        <title>Mumia zhuanghuii sp. nov. isolated from the intestinal contents of plateau pika (Ochotona curzoniae) in the Qinghai-Tibet plateau of China.</title>
        <authorList>
            <person name="Tian Z."/>
        </authorList>
    </citation>
    <scope>NUCLEOTIDE SEQUENCE [LARGE SCALE GENOMIC DNA]</scope>
    <source>
        <strain evidence="3">DSM 25564</strain>
    </source>
</reference>
<dbReference type="RefSeq" id="WP_150420151.1">
    <property type="nucleotide sequence ID" value="NZ_VYRZ01000003.1"/>
</dbReference>
<keyword evidence="1" id="KW-0472">Membrane</keyword>
<feature type="transmembrane region" description="Helical" evidence="1">
    <location>
        <begin position="42"/>
        <end position="63"/>
    </location>
</feature>
<keyword evidence="1" id="KW-0812">Transmembrane</keyword>
<evidence type="ECO:0000313" key="2">
    <source>
        <dbReference type="EMBL" id="KAA9085429.1"/>
    </source>
</evidence>
<feature type="transmembrane region" description="Helical" evidence="1">
    <location>
        <begin position="163"/>
        <end position="186"/>
    </location>
</feature>